<evidence type="ECO:0000313" key="6">
    <source>
        <dbReference type="EMBL" id="MBT9314810.1"/>
    </source>
</evidence>
<dbReference type="PANTHER" id="PTHR22754:SF32">
    <property type="entry name" value="DISCO-INTERACTING PROTEIN 2"/>
    <property type="match status" value="1"/>
</dbReference>
<keyword evidence="4" id="KW-0443">Lipid metabolism</keyword>
<dbReference type="Pfam" id="PF00501">
    <property type="entry name" value="AMP-binding"/>
    <property type="match status" value="1"/>
</dbReference>
<evidence type="ECO:0000259" key="5">
    <source>
        <dbReference type="PROSITE" id="PS50075"/>
    </source>
</evidence>
<gene>
    <name evidence="6" type="ORF">IXB50_05180</name>
</gene>
<dbReference type="PROSITE" id="PS50075">
    <property type="entry name" value="CARRIER"/>
    <property type="match status" value="1"/>
</dbReference>
<dbReference type="SUPFAM" id="SSF56801">
    <property type="entry name" value="Acetyl-CoA synthetase-like"/>
    <property type="match status" value="1"/>
</dbReference>
<evidence type="ECO:0000313" key="7">
    <source>
        <dbReference type="Proteomes" id="UP000717364"/>
    </source>
</evidence>
<protein>
    <submittedName>
        <fullName evidence="6">Aminotransferase class I/II-fold pyridoxal phosphate-dependent enzyme</fullName>
    </submittedName>
</protein>
<keyword evidence="7" id="KW-1185">Reference proteome</keyword>
<dbReference type="GO" id="GO:0030170">
    <property type="term" value="F:pyridoxal phosphate binding"/>
    <property type="evidence" value="ECO:0007669"/>
    <property type="project" value="InterPro"/>
</dbReference>
<reference evidence="6" key="1">
    <citation type="submission" date="2020-11" db="EMBL/GenBank/DDBJ databases">
        <authorList>
            <person name="Konstantinou D."/>
            <person name="Gkelis S."/>
            <person name="Popin R."/>
            <person name="Fewer D."/>
            <person name="Sivonen K."/>
        </authorList>
    </citation>
    <scope>NUCLEOTIDE SEQUENCE</scope>
    <source>
        <strain evidence="6">TAU-MAC 1115</strain>
    </source>
</reference>
<dbReference type="EMBL" id="JADOES010000007">
    <property type="protein sequence ID" value="MBT9314810.1"/>
    <property type="molecule type" value="Genomic_DNA"/>
</dbReference>
<dbReference type="GO" id="GO:0070566">
    <property type="term" value="F:adenylyltransferase activity"/>
    <property type="evidence" value="ECO:0007669"/>
    <property type="project" value="TreeGrafter"/>
</dbReference>
<dbReference type="Gene3D" id="1.10.1200.10">
    <property type="entry name" value="ACP-like"/>
    <property type="match status" value="1"/>
</dbReference>
<dbReference type="SUPFAM" id="SSF47336">
    <property type="entry name" value="ACP-like"/>
    <property type="match status" value="1"/>
</dbReference>
<dbReference type="InterPro" id="IPR025110">
    <property type="entry name" value="AMP-bd_C"/>
</dbReference>
<dbReference type="Gene3D" id="3.40.50.12780">
    <property type="entry name" value="N-terminal domain of ligase-like"/>
    <property type="match status" value="1"/>
</dbReference>
<dbReference type="SUPFAM" id="SSF53383">
    <property type="entry name" value="PLP-dependent transferases"/>
    <property type="match status" value="1"/>
</dbReference>
<proteinExistence type="inferred from homology"/>
<evidence type="ECO:0000256" key="4">
    <source>
        <dbReference type="ARBA" id="ARBA00023098"/>
    </source>
</evidence>
<dbReference type="PROSITE" id="PS00455">
    <property type="entry name" value="AMP_BINDING"/>
    <property type="match status" value="1"/>
</dbReference>
<dbReference type="Proteomes" id="UP000717364">
    <property type="component" value="Unassembled WGS sequence"/>
</dbReference>
<dbReference type="InterPro" id="IPR015424">
    <property type="entry name" value="PyrdxlP-dep_Trfase"/>
</dbReference>
<dbReference type="InterPro" id="IPR040097">
    <property type="entry name" value="FAAL/FAAC"/>
</dbReference>
<name>A0A947DCY6_9CYAN</name>
<dbReference type="Pfam" id="PF23024">
    <property type="entry name" value="AMP-dom_DIP2-like"/>
    <property type="match status" value="1"/>
</dbReference>
<dbReference type="InterPro" id="IPR009081">
    <property type="entry name" value="PP-bd_ACP"/>
</dbReference>
<evidence type="ECO:0000256" key="2">
    <source>
        <dbReference type="ARBA" id="ARBA00022598"/>
    </source>
</evidence>
<dbReference type="InterPro" id="IPR004839">
    <property type="entry name" value="Aminotransferase_I/II_large"/>
</dbReference>
<reference evidence="6" key="2">
    <citation type="journal article" date="2021" name="Mar. Drugs">
        <title>Genome Reduction and Secondary Metabolism of the Marine Sponge-Associated Cyanobacterium Leptothoe.</title>
        <authorList>
            <person name="Konstantinou D."/>
            <person name="Popin R.V."/>
            <person name="Fewer D.P."/>
            <person name="Sivonen K."/>
            <person name="Gkelis S."/>
        </authorList>
    </citation>
    <scope>NUCLEOTIDE SEQUENCE</scope>
    <source>
        <strain evidence="6">TAU-MAC 1115</strain>
    </source>
</reference>
<dbReference type="GO" id="GO:0016874">
    <property type="term" value="F:ligase activity"/>
    <property type="evidence" value="ECO:0007669"/>
    <property type="project" value="UniProtKB-KW"/>
</dbReference>
<dbReference type="Pfam" id="PF00155">
    <property type="entry name" value="Aminotran_1_2"/>
    <property type="match status" value="1"/>
</dbReference>
<dbReference type="GO" id="GO:0008483">
    <property type="term" value="F:transaminase activity"/>
    <property type="evidence" value="ECO:0007669"/>
    <property type="project" value="UniProtKB-KW"/>
</dbReference>
<dbReference type="InterPro" id="IPR042099">
    <property type="entry name" value="ANL_N_sf"/>
</dbReference>
<dbReference type="Gene3D" id="3.90.1150.10">
    <property type="entry name" value="Aspartate Aminotransferase, domain 1"/>
    <property type="match status" value="1"/>
</dbReference>
<dbReference type="InterPro" id="IPR015422">
    <property type="entry name" value="PyrdxlP-dep_Trfase_small"/>
</dbReference>
<dbReference type="InterPro" id="IPR045851">
    <property type="entry name" value="AMP-bd_C_sf"/>
</dbReference>
<dbReference type="Gene3D" id="3.40.640.10">
    <property type="entry name" value="Type I PLP-dependent aspartate aminotransferase-like (Major domain)"/>
    <property type="match status" value="1"/>
</dbReference>
<keyword evidence="3" id="KW-0276">Fatty acid metabolism</keyword>
<dbReference type="InterPro" id="IPR000873">
    <property type="entry name" value="AMP-dep_synth/lig_dom"/>
</dbReference>
<accession>A0A947DCY6</accession>
<keyword evidence="2" id="KW-0436">Ligase</keyword>
<dbReference type="PANTHER" id="PTHR22754">
    <property type="entry name" value="DISCO-INTERACTING PROTEIN 2 DIP2 -RELATED"/>
    <property type="match status" value="1"/>
</dbReference>
<dbReference type="FunFam" id="3.40.50.12780:FF:000013">
    <property type="entry name" value="Long-chain-fatty-acid--AMP ligase FadD32"/>
    <property type="match status" value="1"/>
</dbReference>
<comment type="similarity">
    <text evidence="1">Belongs to the ATP-dependent AMP-binding enzyme family.</text>
</comment>
<keyword evidence="6" id="KW-0808">Transferase</keyword>
<comment type="caution">
    <text evidence="6">The sequence shown here is derived from an EMBL/GenBank/DDBJ whole genome shotgun (WGS) entry which is preliminary data.</text>
</comment>
<dbReference type="GO" id="GO:0071766">
    <property type="term" value="P:Actinobacterium-type cell wall biogenesis"/>
    <property type="evidence" value="ECO:0007669"/>
    <property type="project" value="UniProtKB-ARBA"/>
</dbReference>
<dbReference type="GO" id="GO:0005886">
    <property type="term" value="C:plasma membrane"/>
    <property type="evidence" value="ECO:0007669"/>
    <property type="project" value="TreeGrafter"/>
</dbReference>
<dbReference type="RefSeq" id="WP_215607885.1">
    <property type="nucleotide sequence ID" value="NZ_JADOES010000007.1"/>
</dbReference>
<evidence type="ECO:0000256" key="3">
    <source>
        <dbReference type="ARBA" id="ARBA00022832"/>
    </source>
</evidence>
<dbReference type="AlphaFoldDB" id="A0A947DCY6"/>
<sequence length="1095" mass="121407">MTTPEFSILVDLLKYRATYQPNQIAYTFLQDGEVESTNLSYQTLDQQAKNIAIHLKQKLIQPGDRVLLLYPSGLDFIAAFMGCLYAGVVAVPAYPPRHNQKLSRLEAIANDADPSAILTTNGLLSNLQRQWKQHPQLAHLPCVTTENIQNQTPTHLGNNHPQTHHIITADTLAFLQYTSGSTGKPKGVMVSHRNILANQEMIKSAFHHNETTVIASWLPLFHDMGLIGTILQPLYLGSRSILMSPTAFLQKPIRWLNTISHYRVTTSGGPNFAYDLCVKRITAAEKATLDLSSWRIAFNGAEPIHAKTLQAFTEAFSQCGFRSQTFYPCYGMAETTLLVSGGSPERTPVLKQVERNALKHNQVIANKDSQQDCQTLVGCGQTVLNQDIVIVDPHTQRPCPPNQVGEIWVTGAHVAQGYWGREAETQKTFKAHPLGLSEKNYLRTGDLGILDSGGELFITGRLKEVINIRGRNYYPYDIEKTVEESCSLLSPHTCIITTIEHKEELKPIAVVEVARQFRKSITPEVFKDILAAVFSQHHLTLHDIVILSPTKVPKTSSGKLMRTYCSELYHDQKLQPILSLQEASTPDAISEQPDRKSLEMFVVREVSALAKIPAKQIKLTDNISSLGLDSLSIQELAVKLEAAFSCSIYMDWLVSDPTLEDFIAKLLHSSSDETQVSRTKDATRKNLLLGKDNLLHTLSQGPIAEQLTKVPIQFLTVDAQNGREVIINNKKVIDFASCNYLGLDLDEEVMAAIPEAMKKWGVHPSWTRAVASPRPYQELETNLAKFVGAPDVAVFPNLAMTSIATLTSLTVPGSVIFLCQAAHNTIREAAELAMARGREICEFRYMDFDDLAQKMARYPESPKLIAVDGVYSMTSEFIDLPKLLAVAEQFDAQIYVDDAHGFGVIGEKPTEELPYGLHGNGIAKHYGIDLSTDRILYAAGLSKSFSSHAAFVTCANADIKRKLQLSSPYIFSGPVPIPTLASALKGLEINAIRGQEIRQRLFQLTTRLVEGARQLGYQVDNHHSFPAVFVVIGDLNTSIKAIDYLWEKGILLTPGLYPATSLHRCGIRLSVTANITEHQVNYLLQVLSELKSQDL</sequence>
<dbReference type="Pfam" id="PF00550">
    <property type="entry name" value="PP-binding"/>
    <property type="match status" value="1"/>
</dbReference>
<dbReference type="CDD" id="cd05931">
    <property type="entry name" value="FAAL"/>
    <property type="match status" value="1"/>
</dbReference>
<dbReference type="InterPro" id="IPR015421">
    <property type="entry name" value="PyrdxlP-dep_Trfase_major"/>
</dbReference>
<dbReference type="InterPro" id="IPR020845">
    <property type="entry name" value="AMP-binding_CS"/>
</dbReference>
<keyword evidence="6" id="KW-0032">Aminotransferase</keyword>
<dbReference type="GO" id="GO:0006633">
    <property type="term" value="P:fatty acid biosynthetic process"/>
    <property type="evidence" value="ECO:0007669"/>
    <property type="project" value="TreeGrafter"/>
</dbReference>
<feature type="domain" description="Carrier" evidence="5">
    <location>
        <begin position="593"/>
        <end position="670"/>
    </location>
</feature>
<evidence type="ECO:0000256" key="1">
    <source>
        <dbReference type="ARBA" id="ARBA00006432"/>
    </source>
</evidence>
<organism evidence="6 7">
    <name type="scientific">Leptothoe spongobia TAU-MAC 1115</name>
    <dbReference type="NCBI Taxonomy" id="1967444"/>
    <lineage>
        <taxon>Bacteria</taxon>
        <taxon>Bacillati</taxon>
        <taxon>Cyanobacteriota</taxon>
        <taxon>Cyanophyceae</taxon>
        <taxon>Nodosilineales</taxon>
        <taxon>Cymatolegaceae</taxon>
        <taxon>Leptothoe</taxon>
        <taxon>Leptothoe spongobia</taxon>
    </lineage>
</organism>
<dbReference type="Gene3D" id="3.30.300.30">
    <property type="match status" value="1"/>
</dbReference>
<dbReference type="InterPro" id="IPR036736">
    <property type="entry name" value="ACP-like_sf"/>
</dbReference>